<reference evidence="3" key="1">
    <citation type="submission" date="2023-07" db="EMBL/GenBank/DDBJ databases">
        <title>Sorghum-associated microbial communities from plants grown in Nebraska, USA.</title>
        <authorList>
            <person name="Schachtman D."/>
        </authorList>
    </citation>
    <scope>NUCLEOTIDE SEQUENCE</scope>
    <source>
        <strain evidence="3">DS1061</strain>
    </source>
</reference>
<organism evidence="3 4">
    <name type="scientific">Paraburkholderia caledonica</name>
    <dbReference type="NCBI Taxonomy" id="134536"/>
    <lineage>
        <taxon>Bacteria</taxon>
        <taxon>Pseudomonadati</taxon>
        <taxon>Pseudomonadota</taxon>
        <taxon>Betaproteobacteria</taxon>
        <taxon>Burkholderiales</taxon>
        <taxon>Burkholderiaceae</taxon>
        <taxon>Paraburkholderia</taxon>
    </lineage>
</organism>
<name>A0AB73ILV9_9BURK</name>
<comment type="caution">
    <text evidence="3">The sequence shown here is derived from an EMBL/GenBank/DDBJ whole genome shotgun (WGS) entry which is preliminary data.</text>
</comment>
<dbReference type="AlphaFoldDB" id="A0AB73ILV9"/>
<sequence>MALTLTWGVVNLVLPVALPPVSMGLAGKFMARTDVDRKNARILRTVQEGQMGWLAIAWSALGLYESWTVLEANPELYTFVVSTTVAFLCVIFGSVFILVGETMNASEKEEEMEIHLREHHRDRSRSLSVRERPRKGLKRIRVSAQQLPDCIARPACAHPASVRRDNAS</sequence>
<proteinExistence type="predicted"/>
<dbReference type="Proteomes" id="UP001229486">
    <property type="component" value="Unassembled WGS sequence"/>
</dbReference>
<feature type="transmembrane region" description="Helical" evidence="2">
    <location>
        <begin position="76"/>
        <end position="99"/>
    </location>
</feature>
<keyword evidence="2" id="KW-0812">Transmembrane</keyword>
<evidence type="ECO:0000313" key="3">
    <source>
        <dbReference type="EMBL" id="MDP9650973.1"/>
    </source>
</evidence>
<keyword evidence="2" id="KW-0472">Membrane</keyword>
<gene>
    <name evidence="3" type="ORF">J2793_006448</name>
</gene>
<dbReference type="EMBL" id="JAURTK010000014">
    <property type="protein sequence ID" value="MDP9650973.1"/>
    <property type="molecule type" value="Genomic_DNA"/>
</dbReference>
<feature type="compositionally biased region" description="Basic and acidic residues" evidence="1">
    <location>
        <begin position="115"/>
        <end position="131"/>
    </location>
</feature>
<protein>
    <recommendedName>
        <fullName evidence="5">MFS transporter</fullName>
    </recommendedName>
</protein>
<keyword evidence="2" id="KW-1133">Transmembrane helix</keyword>
<feature type="region of interest" description="Disordered" evidence="1">
    <location>
        <begin position="115"/>
        <end position="137"/>
    </location>
</feature>
<evidence type="ECO:0000313" key="4">
    <source>
        <dbReference type="Proteomes" id="UP001229486"/>
    </source>
</evidence>
<dbReference type="RefSeq" id="WP_392395703.1">
    <property type="nucleotide sequence ID" value="NZ_JAURTK010000014.1"/>
</dbReference>
<evidence type="ECO:0008006" key="5">
    <source>
        <dbReference type="Google" id="ProtNLM"/>
    </source>
</evidence>
<evidence type="ECO:0000256" key="2">
    <source>
        <dbReference type="SAM" id="Phobius"/>
    </source>
</evidence>
<evidence type="ECO:0000256" key="1">
    <source>
        <dbReference type="SAM" id="MobiDB-lite"/>
    </source>
</evidence>
<accession>A0AB73ILV9</accession>
<feature type="transmembrane region" description="Helical" evidence="2">
    <location>
        <begin position="12"/>
        <end position="31"/>
    </location>
</feature>